<feature type="region of interest" description="Disordered" evidence="1">
    <location>
        <begin position="1"/>
        <end position="43"/>
    </location>
</feature>
<dbReference type="AlphaFoldDB" id="A0A0A9DMD0"/>
<feature type="region of interest" description="Disordered" evidence="1">
    <location>
        <begin position="434"/>
        <end position="490"/>
    </location>
</feature>
<name>A0A0A9DMD0_ARUDO</name>
<evidence type="ECO:0000313" key="2">
    <source>
        <dbReference type="EMBL" id="JAD84922.1"/>
    </source>
</evidence>
<proteinExistence type="predicted"/>
<dbReference type="PANTHER" id="PTHR34837:SF1">
    <property type="entry name" value="LOW PROTEIN: ZINC FINGER CCCH DOMAIN PROTEIN"/>
    <property type="match status" value="1"/>
</dbReference>
<dbReference type="EMBL" id="GBRH01212973">
    <property type="protein sequence ID" value="JAD84922.1"/>
    <property type="molecule type" value="Transcribed_RNA"/>
</dbReference>
<sequence length="557" mass="59658">MNAGRGHGHAWNNPTNWPSPVANGFGPIQHGAPGFHPPVHQYPGPPMFNLRPQMKLSQPGVSYPMHDAVDRFSTHMRPFGGWPLDESCPPHLQVWNGGGGVFPGEPYLYVRQEWDQNRPHAGSRVWEVTSDASKGLNEVPDGELSVAKKEPDCAATLISESSGGRHNLQPHIEQKEIERLKSENIEAKDDSKSASKSLEAPQGAPVMTSMLSKNGAVFSKSYLSRISVSHDLVESELYKRCISLLGDLSLRKAPLEVKNELIQNNGNIGKVSRKHGSPNPFSSLFLKSNSTIFQRAMALHKNQTGKGLTFVKTEGKMDLPGNPHNTEMLDSTPKEPVVSNPALLHCPDIIEQGSPSKLEPGDDGMGVANPVTTESFVGVAPPAITQTDVEMEAVAPSAITEPDKDMEDVVPPAIEVPADVLEDGARQVTLEHAADLPEDTPEDGVEDVPPSAVEESGDSMEVVPPASTETSIGKEDAPAVGSPDGHERPSIMYAGAETGMEEEIDKVIVDNPGDGEVDSSILAPELDVAASDAQDSALLVGSRVNLSRIPNSPESTH</sequence>
<evidence type="ECO:0000256" key="1">
    <source>
        <dbReference type="SAM" id="MobiDB-lite"/>
    </source>
</evidence>
<feature type="compositionally biased region" description="Basic and acidic residues" evidence="1">
    <location>
        <begin position="184"/>
        <end position="193"/>
    </location>
</feature>
<reference evidence="2" key="1">
    <citation type="submission" date="2014-09" db="EMBL/GenBank/DDBJ databases">
        <authorList>
            <person name="Magalhaes I.L.F."/>
            <person name="Oliveira U."/>
            <person name="Santos F.R."/>
            <person name="Vidigal T.H.D.A."/>
            <person name="Brescovit A.D."/>
            <person name="Santos A.J."/>
        </authorList>
    </citation>
    <scope>NUCLEOTIDE SEQUENCE</scope>
    <source>
        <tissue evidence="2">Shoot tissue taken approximately 20 cm above the soil surface</tissue>
    </source>
</reference>
<reference evidence="2" key="2">
    <citation type="journal article" date="2015" name="Data Brief">
        <title>Shoot transcriptome of the giant reed, Arundo donax.</title>
        <authorList>
            <person name="Barrero R.A."/>
            <person name="Guerrero F.D."/>
            <person name="Moolhuijzen P."/>
            <person name="Goolsby J.A."/>
            <person name="Tidwell J."/>
            <person name="Bellgard S.E."/>
            <person name="Bellgard M.I."/>
        </authorList>
    </citation>
    <scope>NUCLEOTIDE SEQUENCE</scope>
    <source>
        <tissue evidence="2">Shoot tissue taken approximately 20 cm above the soil surface</tissue>
    </source>
</reference>
<dbReference type="PANTHER" id="PTHR34837">
    <property type="entry name" value="OS05G0595500 PROTEIN"/>
    <property type="match status" value="1"/>
</dbReference>
<accession>A0A0A9DMD0</accession>
<protein>
    <submittedName>
        <fullName evidence="2">Uncharacterized protein</fullName>
    </submittedName>
</protein>
<feature type="compositionally biased region" description="Acidic residues" evidence="1">
    <location>
        <begin position="436"/>
        <end position="446"/>
    </location>
</feature>
<feature type="region of interest" description="Disordered" evidence="1">
    <location>
        <begin position="184"/>
        <end position="206"/>
    </location>
</feature>
<organism evidence="2">
    <name type="scientific">Arundo donax</name>
    <name type="common">Giant reed</name>
    <name type="synonym">Donax arundinaceus</name>
    <dbReference type="NCBI Taxonomy" id="35708"/>
    <lineage>
        <taxon>Eukaryota</taxon>
        <taxon>Viridiplantae</taxon>
        <taxon>Streptophyta</taxon>
        <taxon>Embryophyta</taxon>
        <taxon>Tracheophyta</taxon>
        <taxon>Spermatophyta</taxon>
        <taxon>Magnoliopsida</taxon>
        <taxon>Liliopsida</taxon>
        <taxon>Poales</taxon>
        <taxon>Poaceae</taxon>
        <taxon>PACMAD clade</taxon>
        <taxon>Arundinoideae</taxon>
        <taxon>Arundineae</taxon>
        <taxon>Arundo</taxon>
    </lineage>
</organism>